<keyword evidence="4" id="KW-0472">Membrane</keyword>
<dbReference type="EMBL" id="CP170721">
    <property type="protein sequence ID" value="XIA17094.1"/>
    <property type="molecule type" value="Genomic_DNA"/>
</dbReference>
<accession>A0AB74UPD5</accession>
<evidence type="ECO:0000313" key="7">
    <source>
        <dbReference type="EMBL" id="XIA17094.1"/>
    </source>
</evidence>
<dbReference type="InterPro" id="IPR006260">
    <property type="entry name" value="TonB/TolA_C"/>
</dbReference>
<evidence type="ECO:0000256" key="5">
    <source>
        <dbReference type="SAM" id="SignalP"/>
    </source>
</evidence>
<evidence type="ECO:0000256" key="3">
    <source>
        <dbReference type="ARBA" id="ARBA00022989"/>
    </source>
</evidence>
<organism evidence="7">
    <name type="scientific">Rhodanobacter sp. FW102-FHT14D07</name>
    <dbReference type="NCBI Taxonomy" id="3351462"/>
    <lineage>
        <taxon>Bacteria</taxon>
        <taxon>Pseudomonadati</taxon>
        <taxon>Pseudomonadota</taxon>
        <taxon>Gammaproteobacteria</taxon>
        <taxon>Lysobacterales</taxon>
        <taxon>Rhodanobacteraceae</taxon>
        <taxon>Rhodanobacter</taxon>
    </lineage>
</organism>
<evidence type="ECO:0000259" key="6">
    <source>
        <dbReference type="Pfam" id="PF03544"/>
    </source>
</evidence>
<feature type="domain" description="TonB C-terminal" evidence="6">
    <location>
        <begin position="44"/>
        <end position="88"/>
    </location>
</feature>
<keyword evidence="5" id="KW-0732">Signal</keyword>
<dbReference type="GO" id="GO:0055085">
    <property type="term" value="P:transmembrane transport"/>
    <property type="evidence" value="ECO:0007669"/>
    <property type="project" value="InterPro"/>
</dbReference>
<dbReference type="AlphaFoldDB" id="A0AB74UPD5"/>
<feature type="chain" id="PRO_5044492691" evidence="5">
    <location>
        <begin position="18"/>
        <end position="104"/>
    </location>
</feature>
<dbReference type="Gene3D" id="3.30.1150.10">
    <property type="match status" value="1"/>
</dbReference>
<reference evidence="7" key="1">
    <citation type="submission" date="2024-10" db="EMBL/GenBank/DDBJ databases">
        <authorList>
            <person name="Lesea H.P."/>
            <person name="Kuehl J.V."/>
            <person name="Chandonia J.-M."/>
        </authorList>
    </citation>
    <scope>NUCLEOTIDE SEQUENCE</scope>
    <source>
        <strain evidence="7">FW102-FHT14D07</strain>
    </source>
</reference>
<gene>
    <name evidence="7" type="ORF">ACFYG5_11000</name>
</gene>
<comment type="subcellular location">
    <subcellularLocation>
        <location evidence="1">Membrane</location>
        <topology evidence="1">Single-pass membrane protein</topology>
    </subcellularLocation>
</comment>
<sequence length="104" mass="10958">MKIVVILLLVFAGCASGTELVPIVAPAIRAPADACWSTSGVCAATVAFTVLPDGNVSNVSIKESSRDRACDLAVKHGVAEWHYAPRISPIKVIKQVRGYTCPAH</sequence>
<dbReference type="NCBIfam" id="TIGR01352">
    <property type="entry name" value="tonB_Cterm"/>
    <property type="match status" value="1"/>
</dbReference>
<keyword evidence="2" id="KW-0812">Transmembrane</keyword>
<dbReference type="Pfam" id="PF03544">
    <property type="entry name" value="TonB_C"/>
    <property type="match status" value="1"/>
</dbReference>
<dbReference type="RefSeq" id="WP_395117200.1">
    <property type="nucleotide sequence ID" value="NZ_CP170721.1"/>
</dbReference>
<dbReference type="InterPro" id="IPR037682">
    <property type="entry name" value="TonB_C"/>
</dbReference>
<keyword evidence="3" id="KW-1133">Transmembrane helix</keyword>
<evidence type="ECO:0000256" key="2">
    <source>
        <dbReference type="ARBA" id="ARBA00022692"/>
    </source>
</evidence>
<dbReference type="GO" id="GO:0016020">
    <property type="term" value="C:membrane"/>
    <property type="evidence" value="ECO:0007669"/>
    <property type="project" value="UniProtKB-SubCell"/>
</dbReference>
<evidence type="ECO:0000256" key="4">
    <source>
        <dbReference type="ARBA" id="ARBA00023136"/>
    </source>
</evidence>
<evidence type="ECO:0000256" key="1">
    <source>
        <dbReference type="ARBA" id="ARBA00004167"/>
    </source>
</evidence>
<name>A0AB74UPD5_9GAMM</name>
<dbReference type="SUPFAM" id="SSF74653">
    <property type="entry name" value="TolA/TonB C-terminal domain"/>
    <property type="match status" value="1"/>
</dbReference>
<feature type="signal peptide" evidence="5">
    <location>
        <begin position="1"/>
        <end position="17"/>
    </location>
</feature>
<protein>
    <submittedName>
        <fullName evidence="7">TonB family protein</fullName>
    </submittedName>
</protein>
<proteinExistence type="predicted"/>